<dbReference type="HOGENOM" id="CLU_036824_1_0_1"/>
<accession>W2S7D5</accession>
<keyword evidence="2" id="KW-1185">Reference proteome</keyword>
<dbReference type="Proteomes" id="UP000030752">
    <property type="component" value="Unassembled WGS sequence"/>
</dbReference>
<gene>
    <name evidence="1" type="ORF">HMPREF1541_10267</name>
</gene>
<protein>
    <recommendedName>
        <fullName evidence="3">Transcription factor domain-containing protein</fullName>
    </recommendedName>
</protein>
<evidence type="ECO:0008006" key="3">
    <source>
        <dbReference type="Google" id="ProtNLM"/>
    </source>
</evidence>
<dbReference type="VEuPathDB" id="FungiDB:HMPREF1541_10267"/>
<evidence type="ECO:0000313" key="1">
    <source>
        <dbReference type="EMBL" id="ETN44597.1"/>
    </source>
</evidence>
<dbReference type="InParanoid" id="W2S7D5"/>
<organism evidence="1 2">
    <name type="scientific">Cyphellophora europaea (strain CBS 101466)</name>
    <name type="common">Phialophora europaea</name>
    <dbReference type="NCBI Taxonomy" id="1220924"/>
    <lineage>
        <taxon>Eukaryota</taxon>
        <taxon>Fungi</taxon>
        <taxon>Dikarya</taxon>
        <taxon>Ascomycota</taxon>
        <taxon>Pezizomycotina</taxon>
        <taxon>Eurotiomycetes</taxon>
        <taxon>Chaetothyriomycetidae</taxon>
        <taxon>Chaetothyriales</taxon>
        <taxon>Cyphellophoraceae</taxon>
        <taxon>Cyphellophora</taxon>
    </lineage>
</organism>
<dbReference type="PANTHER" id="PTHR47785:SF3">
    <property type="entry name" value="ZN(2)-C6 FUNGAL-TYPE DOMAIN-CONTAINING PROTEIN"/>
    <property type="match status" value="1"/>
</dbReference>
<dbReference type="OrthoDB" id="4685598at2759"/>
<dbReference type="CDD" id="cd12148">
    <property type="entry name" value="fungal_TF_MHR"/>
    <property type="match status" value="1"/>
</dbReference>
<dbReference type="AlphaFoldDB" id="W2S7D5"/>
<dbReference type="RefSeq" id="XP_008713160.1">
    <property type="nucleotide sequence ID" value="XM_008714938.1"/>
</dbReference>
<dbReference type="GeneID" id="19977606"/>
<reference evidence="1 2" key="1">
    <citation type="submission" date="2013-03" db="EMBL/GenBank/DDBJ databases">
        <title>The Genome Sequence of Phialophora europaea CBS 101466.</title>
        <authorList>
            <consortium name="The Broad Institute Genomics Platform"/>
            <person name="Cuomo C."/>
            <person name="de Hoog S."/>
            <person name="Gorbushina A."/>
            <person name="Walker B."/>
            <person name="Young S.K."/>
            <person name="Zeng Q."/>
            <person name="Gargeya S."/>
            <person name="Fitzgerald M."/>
            <person name="Haas B."/>
            <person name="Abouelleil A."/>
            <person name="Allen A.W."/>
            <person name="Alvarado L."/>
            <person name="Arachchi H.M."/>
            <person name="Berlin A.M."/>
            <person name="Chapman S.B."/>
            <person name="Gainer-Dewar J."/>
            <person name="Goldberg J."/>
            <person name="Griggs A."/>
            <person name="Gujja S."/>
            <person name="Hansen M."/>
            <person name="Howarth C."/>
            <person name="Imamovic A."/>
            <person name="Ireland A."/>
            <person name="Larimer J."/>
            <person name="McCowan C."/>
            <person name="Murphy C."/>
            <person name="Pearson M."/>
            <person name="Poon T.W."/>
            <person name="Priest M."/>
            <person name="Roberts A."/>
            <person name="Saif S."/>
            <person name="Shea T."/>
            <person name="Sisk P."/>
            <person name="Sykes S."/>
            <person name="Wortman J."/>
            <person name="Nusbaum C."/>
            <person name="Birren B."/>
        </authorList>
    </citation>
    <scope>NUCLEOTIDE SEQUENCE [LARGE SCALE GENOMIC DNA]</scope>
    <source>
        <strain evidence="1 2">CBS 101466</strain>
    </source>
</reference>
<name>W2S7D5_CYPE1</name>
<sequence>MERNCQIDSASASPIFMLQHQDLMAALQSFSEKIHPWYPILESTFSRVVEACLKSSFEPSTDSFLVLMVLGSGAVAQAHTHSTALHDRPDLMYLTTALRMMHLIVLEQSLRSLQCLAAASIHYYLLLKPLQAHDLAVLAIKKAQDLYFTGAFKNDRRNLEHLVRVYRSVLLIEGELVVPLKLAESNASEYEEDIPLPSGIDIWSFEIEPATPDMSSTGSIGSPPSDQLATYLLAQIAMRRMLRRNTTAITLSARGTFEYAPMIARELEEQVHHWYSLLPESFRFLPTSNPPDEERSPQTTFLCTQYWAYLVSIAWSSVVKIIDSQDMAVELQDQCRAYFQYYHEFIKSATSALTTCLPNKWTLYASIFAISIGANMAASNPLLASLATPETWTTLRHACDAFGDESEYSPSLQAMRQDLEKTLSSLPNEHQ</sequence>
<proteinExistence type="predicted"/>
<dbReference type="InterPro" id="IPR053181">
    <property type="entry name" value="EcdB-like_regulator"/>
</dbReference>
<dbReference type="PANTHER" id="PTHR47785">
    <property type="entry name" value="ZN(II)2CYS6 TRANSCRIPTION FACTOR (EUROFUNG)-RELATED-RELATED"/>
    <property type="match status" value="1"/>
</dbReference>
<dbReference type="EMBL" id="KB822714">
    <property type="protein sequence ID" value="ETN44597.1"/>
    <property type="molecule type" value="Genomic_DNA"/>
</dbReference>
<evidence type="ECO:0000313" key="2">
    <source>
        <dbReference type="Proteomes" id="UP000030752"/>
    </source>
</evidence>
<dbReference type="eggNOG" id="ENOG502SHEY">
    <property type="taxonomic scope" value="Eukaryota"/>
</dbReference>